<protein>
    <submittedName>
        <fullName evidence="2 3">Uncharacterized protein</fullName>
    </submittedName>
</protein>
<dbReference type="VEuPathDB" id="VectorBase:ISCP_034014"/>
<organism>
    <name type="scientific">Ixodes scapularis</name>
    <name type="common">Black-legged tick</name>
    <name type="synonym">Deer tick</name>
    <dbReference type="NCBI Taxonomy" id="6945"/>
    <lineage>
        <taxon>Eukaryota</taxon>
        <taxon>Metazoa</taxon>
        <taxon>Ecdysozoa</taxon>
        <taxon>Arthropoda</taxon>
        <taxon>Chelicerata</taxon>
        <taxon>Arachnida</taxon>
        <taxon>Acari</taxon>
        <taxon>Parasitiformes</taxon>
        <taxon>Ixodida</taxon>
        <taxon>Ixodoidea</taxon>
        <taxon>Ixodidae</taxon>
        <taxon>Ixodinae</taxon>
        <taxon>Ixodes</taxon>
    </lineage>
</organism>
<dbReference type="EMBL" id="ABJB010926269">
    <property type="status" value="NOT_ANNOTATED_CDS"/>
    <property type="molecule type" value="Genomic_DNA"/>
</dbReference>
<evidence type="ECO:0000256" key="1">
    <source>
        <dbReference type="SAM" id="MobiDB-lite"/>
    </source>
</evidence>
<dbReference type="OrthoDB" id="8069600at2759"/>
<dbReference type="PaxDb" id="6945-B7PRR9"/>
<accession>B7PRR9</accession>
<evidence type="ECO:0000313" key="4">
    <source>
        <dbReference type="Proteomes" id="UP000001555"/>
    </source>
</evidence>
<dbReference type="HOGENOM" id="CLU_1130156_0_0_1"/>
<dbReference type="EnsemblMetazoa" id="ISCW006927-RA">
    <property type="protein sequence ID" value="ISCW006927-PA"/>
    <property type="gene ID" value="ISCW006927"/>
</dbReference>
<name>B7PRR9_IXOSC</name>
<dbReference type="Proteomes" id="UP000001555">
    <property type="component" value="Unassembled WGS sequence"/>
</dbReference>
<dbReference type="VEuPathDB" id="VectorBase:ISCW006927"/>
<gene>
    <name evidence="2" type="ORF">IscW_ISCW006927</name>
</gene>
<dbReference type="AlphaFoldDB" id="B7PRR9"/>
<evidence type="ECO:0000313" key="3">
    <source>
        <dbReference type="EnsemblMetazoa" id="ISCW006927-PA"/>
    </source>
</evidence>
<keyword evidence="4" id="KW-1185">Reference proteome</keyword>
<sequence>MSAAAETSAGSAFLPRRGILKRIRLPSIDYSRVKDWAHAPNTFKAEGTGGTNQKPDPMRIMWAQQAFSSMASPIYQSKLVRNLVTPLQSKFSKVRSPQPVASPRCPAQPENLLHRPPPAPRQSPLPEELELTSAKNWSAPATAVRPELCMMSHSILGITHSEDVSSFRSFTTRGEECVKMTDRRECDEGAPGSRRPILRVPSGVAQYAPSHSPSQMPYRYEASDSIGLYSEEERGPTGRKVKFAWQ</sequence>
<proteinExistence type="predicted"/>
<reference evidence="3" key="2">
    <citation type="submission" date="2020-05" db="UniProtKB">
        <authorList>
            <consortium name="EnsemblMetazoa"/>
        </authorList>
    </citation>
    <scope>IDENTIFICATION</scope>
    <source>
        <strain evidence="3">wikel</strain>
    </source>
</reference>
<feature type="region of interest" description="Disordered" evidence="1">
    <location>
        <begin position="91"/>
        <end position="126"/>
    </location>
</feature>
<dbReference type="VEuPathDB" id="VectorBase:ISCI006927"/>
<dbReference type="EMBL" id="DS774842">
    <property type="protein sequence ID" value="EEC09291.1"/>
    <property type="molecule type" value="Genomic_DNA"/>
</dbReference>
<reference evidence="2 4" key="1">
    <citation type="submission" date="2008-03" db="EMBL/GenBank/DDBJ databases">
        <title>Annotation of Ixodes scapularis.</title>
        <authorList>
            <consortium name="Ixodes scapularis Genome Project Consortium"/>
            <person name="Caler E."/>
            <person name="Hannick L.I."/>
            <person name="Bidwell S."/>
            <person name="Joardar V."/>
            <person name="Thiagarajan M."/>
            <person name="Amedeo P."/>
            <person name="Galinsky K.J."/>
            <person name="Schobel S."/>
            <person name="Inman J."/>
            <person name="Hostetler J."/>
            <person name="Miller J."/>
            <person name="Hammond M."/>
            <person name="Megy K."/>
            <person name="Lawson D."/>
            <person name="Kodira C."/>
            <person name="Sutton G."/>
            <person name="Meyer J."/>
            <person name="Hill C.A."/>
            <person name="Birren B."/>
            <person name="Nene V."/>
            <person name="Collins F."/>
            <person name="Alarcon-Chaidez F."/>
            <person name="Wikel S."/>
            <person name="Strausberg R."/>
        </authorList>
    </citation>
    <scope>NUCLEOTIDE SEQUENCE [LARGE SCALE GENOMIC DNA]</scope>
    <source>
        <strain evidence="4">Wikel</strain>
        <strain evidence="2">Wikel colony</strain>
    </source>
</reference>
<dbReference type="InParanoid" id="B7PRR9"/>
<evidence type="ECO:0000313" key="2">
    <source>
        <dbReference type="EMBL" id="EEC09291.1"/>
    </source>
</evidence>